<dbReference type="Proteomes" id="UP000593737">
    <property type="component" value="Chromosome"/>
</dbReference>
<organism evidence="2 3">
    <name type="scientific">Candidatus Nitrospira kreftii</name>
    <dbReference type="NCBI Taxonomy" id="2652173"/>
    <lineage>
        <taxon>Bacteria</taxon>
        <taxon>Pseudomonadati</taxon>
        <taxon>Nitrospirota</taxon>
        <taxon>Nitrospiria</taxon>
        <taxon>Nitrospirales</taxon>
        <taxon>Nitrospiraceae</taxon>
        <taxon>Nitrospira</taxon>
    </lineage>
</organism>
<proteinExistence type="predicted"/>
<feature type="compositionally biased region" description="Polar residues" evidence="1">
    <location>
        <begin position="1"/>
        <end position="18"/>
    </location>
</feature>
<evidence type="ECO:0000256" key="1">
    <source>
        <dbReference type="SAM" id="MobiDB-lite"/>
    </source>
</evidence>
<feature type="region of interest" description="Disordered" evidence="1">
    <location>
        <begin position="1"/>
        <end position="26"/>
    </location>
</feature>
<protein>
    <submittedName>
        <fullName evidence="2">Uncharacterized protein</fullName>
    </submittedName>
</protein>
<gene>
    <name evidence="2" type="ORF">Nkreftii_000773</name>
</gene>
<dbReference type="AlphaFoldDB" id="A0A7S8IYF0"/>
<dbReference type="EMBL" id="CP047423">
    <property type="protein sequence ID" value="QPD02999.1"/>
    <property type="molecule type" value="Genomic_DNA"/>
</dbReference>
<reference evidence="2 3" key="1">
    <citation type="journal article" date="2020" name="ISME J.">
        <title>Enrichment and physiological characterization of a novel comammox Nitrospira indicates ammonium inhibition of complete nitrification.</title>
        <authorList>
            <person name="Sakoula D."/>
            <person name="Koch H."/>
            <person name="Frank J."/>
            <person name="Jetten M.S.M."/>
            <person name="van Kessel M.A.H.J."/>
            <person name="Lucker S."/>
        </authorList>
    </citation>
    <scope>NUCLEOTIDE SEQUENCE [LARGE SCALE GENOMIC DNA]</scope>
    <source>
        <strain evidence="2">Comreactor17</strain>
    </source>
</reference>
<sequence>MRQGHSNNLSNEQESGSHSGDRPSSMELMEYIFNPDQGMWFGCLKGNPDDQVSGESFEVLQVKLRQLHLNPRTSTPFLACSNEALICWYRERRMSSCPY</sequence>
<dbReference type="KEGG" id="nkf:Nkreftii_000773"/>
<evidence type="ECO:0000313" key="3">
    <source>
        <dbReference type="Proteomes" id="UP000593737"/>
    </source>
</evidence>
<accession>A0A7S8IYF0</accession>
<name>A0A7S8IYF0_9BACT</name>
<evidence type="ECO:0000313" key="2">
    <source>
        <dbReference type="EMBL" id="QPD02999.1"/>
    </source>
</evidence>